<evidence type="ECO:0000256" key="2">
    <source>
        <dbReference type="SAM" id="Phobius"/>
    </source>
</evidence>
<evidence type="ECO:0000256" key="1">
    <source>
        <dbReference type="SAM" id="MobiDB-lite"/>
    </source>
</evidence>
<proteinExistence type="predicted"/>
<keyword evidence="4" id="KW-1185">Reference proteome</keyword>
<name>B9S5H5_RICCO</name>
<dbReference type="PANTHER" id="PTHR31286">
    <property type="entry name" value="GLYCINE-RICH CELL WALL STRUCTURAL PROTEIN 1.8-LIKE"/>
    <property type="match status" value="1"/>
</dbReference>
<feature type="transmembrane region" description="Helical" evidence="2">
    <location>
        <begin position="102"/>
        <end position="122"/>
    </location>
</feature>
<dbReference type="InterPro" id="IPR040256">
    <property type="entry name" value="At4g02000-like"/>
</dbReference>
<evidence type="ECO:0000313" key="3">
    <source>
        <dbReference type="EMBL" id="EEF41100.1"/>
    </source>
</evidence>
<accession>B9S5H5</accession>
<dbReference type="eggNOG" id="KOG1075">
    <property type="taxonomic scope" value="Eukaryota"/>
</dbReference>
<gene>
    <name evidence="3" type="ORF">RCOM_0976120</name>
</gene>
<dbReference type="Proteomes" id="UP000008311">
    <property type="component" value="Unassembled WGS sequence"/>
</dbReference>
<evidence type="ECO:0000313" key="4">
    <source>
        <dbReference type="Proteomes" id="UP000008311"/>
    </source>
</evidence>
<dbReference type="InParanoid" id="B9S5H5"/>
<dbReference type="EMBL" id="EQ973874">
    <property type="protein sequence ID" value="EEF41100.1"/>
    <property type="molecule type" value="Genomic_DNA"/>
</dbReference>
<feature type="compositionally biased region" description="Polar residues" evidence="1">
    <location>
        <begin position="171"/>
        <end position="184"/>
    </location>
</feature>
<protein>
    <submittedName>
        <fullName evidence="3">Uncharacterized protein</fullName>
    </submittedName>
</protein>
<keyword evidence="2" id="KW-0812">Transmembrane</keyword>
<dbReference type="AlphaFoldDB" id="B9S5H5"/>
<feature type="region of interest" description="Disordered" evidence="1">
    <location>
        <begin position="170"/>
        <end position="219"/>
    </location>
</feature>
<keyword evidence="2" id="KW-0472">Membrane</keyword>
<reference evidence="4" key="1">
    <citation type="journal article" date="2010" name="Nat. Biotechnol.">
        <title>Draft genome sequence of the oilseed species Ricinus communis.</title>
        <authorList>
            <person name="Chan A.P."/>
            <person name="Crabtree J."/>
            <person name="Zhao Q."/>
            <person name="Lorenzi H."/>
            <person name="Orvis J."/>
            <person name="Puiu D."/>
            <person name="Melake-Berhan A."/>
            <person name="Jones K.M."/>
            <person name="Redman J."/>
            <person name="Chen G."/>
            <person name="Cahoon E.B."/>
            <person name="Gedil M."/>
            <person name="Stanke M."/>
            <person name="Haas B.J."/>
            <person name="Wortman J.R."/>
            <person name="Fraser-Liggett C.M."/>
            <person name="Ravel J."/>
            <person name="Rabinowicz P.D."/>
        </authorList>
    </citation>
    <scope>NUCLEOTIDE SEQUENCE [LARGE SCALE GENOMIC DNA]</scope>
    <source>
        <strain evidence="4">cv. Hale</strain>
    </source>
</reference>
<dbReference type="PANTHER" id="PTHR31286:SF167">
    <property type="entry name" value="OS09G0268800 PROTEIN"/>
    <property type="match status" value="1"/>
</dbReference>
<keyword evidence="2" id="KW-1133">Transmembrane helix</keyword>
<organism evidence="3 4">
    <name type="scientific">Ricinus communis</name>
    <name type="common">Castor bean</name>
    <dbReference type="NCBI Taxonomy" id="3988"/>
    <lineage>
        <taxon>Eukaryota</taxon>
        <taxon>Viridiplantae</taxon>
        <taxon>Streptophyta</taxon>
        <taxon>Embryophyta</taxon>
        <taxon>Tracheophyta</taxon>
        <taxon>Spermatophyta</taxon>
        <taxon>Magnoliopsida</taxon>
        <taxon>eudicotyledons</taxon>
        <taxon>Gunneridae</taxon>
        <taxon>Pentapetalae</taxon>
        <taxon>rosids</taxon>
        <taxon>fabids</taxon>
        <taxon>Malpighiales</taxon>
        <taxon>Euphorbiaceae</taxon>
        <taxon>Acalyphoideae</taxon>
        <taxon>Acalypheae</taxon>
        <taxon>Ricinus</taxon>
    </lineage>
</organism>
<sequence>MEPFGLTKLCNSPAASNIGIPTIRKVLSSKPINRVAFLSTIQALWHIDNRFRAEAVSASRNTFAFYFESEKDRRYVLEVGPWNFHNHLIVLVQSKGLENYSIIQFTYASFWIQLHIILLFYMNQKIRMELGKMIGVVEEIDLRASGECFGKYLRLHIKIDISMPLKGAVGQESNNQGKLKSNSKPTRDTVVPPAMAAAGNGGTPNVQKGKVVDGNSKNS</sequence>